<feature type="transmembrane region" description="Helical" evidence="10">
    <location>
        <begin position="346"/>
        <end position="370"/>
    </location>
</feature>
<evidence type="ECO:0000256" key="5">
    <source>
        <dbReference type="ARBA" id="ARBA00022679"/>
    </source>
</evidence>
<keyword evidence="9 10" id="KW-0472">Membrane</keyword>
<organism evidence="11 12">
    <name type="scientific">Cryomyces antarcticus</name>
    <dbReference type="NCBI Taxonomy" id="329879"/>
    <lineage>
        <taxon>Eukaryota</taxon>
        <taxon>Fungi</taxon>
        <taxon>Dikarya</taxon>
        <taxon>Ascomycota</taxon>
        <taxon>Pezizomycotina</taxon>
        <taxon>Dothideomycetes</taxon>
        <taxon>Dothideomycetes incertae sedis</taxon>
        <taxon>Cryomyces</taxon>
    </lineage>
</organism>
<comment type="pathway">
    <text evidence="3">Protein modification; protein ubiquitination.</text>
</comment>
<keyword evidence="12" id="KW-1185">Reference proteome</keyword>
<name>A0ABR0LMK6_9PEZI</name>
<keyword evidence="7" id="KW-0833">Ubl conjugation pathway</keyword>
<evidence type="ECO:0000256" key="3">
    <source>
        <dbReference type="ARBA" id="ARBA00004906"/>
    </source>
</evidence>
<dbReference type="EC" id="2.3.2.27" evidence="4"/>
<feature type="transmembrane region" description="Helical" evidence="10">
    <location>
        <begin position="237"/>
        <end position="258"/>
    </location>
</feature>
<comment type="catalytic activity">
    <reaction evidence="1">
        <text>S-ubiquitinyl-[E2 ubiquitin-conjugating enzyme]-L-cysteine + [acceptor protein]-L-lysine = [E2 ubiquitin-conjugating enzyme]-L-cysteine + N(6)-ubiquitinyl-[acceptor protein]-L-lysine.</text>
        <dbReference type="EC" id="2.3.2.27"/>
    </reaction>
</comment>
<keyword evidence="5" id="KW-0808">Transferase</keyword>
<feature type="transmembrane region" description="Helical" evidence="10">
    <location>
        <begin position="303"/>
        <end position="326"/>
    </location>
</feature>
<comment type="subcellular location">
    <subcellularLocation>
        <location evidence="2">Membrane</location>
        <topology evidence="2">Multi-pass membrane protein</topology>
    </subcellularLocation>
</comment>
<comment type="caution">
    <text evidence="11">The sequence shown here is derived from an EMBL/GenBank/DDBJ whole genome shotgun (WGS) entry which is preliminary data.</text>
</comment>
<evidence type="ECO:0000313" key="11">
    <source>
        <dbReference type="EMBL" id="KAK5200709.1"/>
    </source>
</evidence>
<dbReference type="PANTHER" id="PTHR13145">
    <property type="entry name" value="SSM4 PROTEIN"/>
    <property type="match status" value="1"/>
</dbReference>
<dbReference type="PANTHER" id="PTHR13145:SF0">
    <property type="entry name" value="E3 UBIQUITIN-PROTEIN LIGASE MARCHF6"/>
    <property type="match status" value="1"/>
</dbReference>
<keyword evidence="6 10" id="KW-0812">Transmembrane</keyword>
<evidence type="ECO:0000256" key="4">
    <source>
        <dbReference type="ARBA" id="ARBA00012483"/>
    </source>
</evidence>
<feature type="transmembrane region" description="Helical" evidence="10">
    <location>
        <begin position="193"/>
        <end position="217"/>
    </location>
</feature>
<evidence type="ECO:0000256" key="10">
    <source>
        <dbReference type="SAM" id="Phobius"/>
    </source>
</evidence>
<gene>
    <name evidence="11" type="ORF">LTR16_005169</name>
</gene>
<evidence type="ECO:0000313" key="12">
    <source>
        <dbReference type="Proteomes" id="UP001357485"/>
    </source>
</evidence>
<evidence type="ECO:0000256" key="9">
    <source>
        <dbReference type="ARBA" id="ARBA00023136"/>
    </source>
</evidence>
<evidence type="ECO:0000256" key="8">
    <source>
        <dbReference type="ARBA" id="ARBA00022989"/>
    </source>
</evidence>
<evidence type="ECO:0000256" key="1">
    <source>
        <dbReference type="ARBA" id="ARBA00000900"/>
    </source>
</evidence>
<feature type="transmembrane region" description="Helical" evidence="10">
    <location>
        <begin position="143"/>
        <end position="161"/>
    </location>
</feature>
<keyword evidence="8 10" id="KW-1133">Transmembrane helix</keyword>
<dbReference type="EMBL" id="JAVRRA010017203">
    <property type="protein sequence ID" value="KAK5200709.1"/>
    <property type="molecule type" value="Genomic_DNA"/>
</dbReference>
<dbReference type="Proteomes" id="UP001357485">
    <property type="component" value="Unassembled WGS sequence"/>
</dbReference>
<accession>A0ABR0LMK6</accession>
<feature type="transmembrane region" description="Helical" evidence="10">
    <location>
        <begin position="498"/>
        <end position="521"/>
    </location>
</feature>
<protein>
    <recommendedName>
        <fullName evidence="4">RING-type E3 ubiquitin transferase</fullName>
        <ecNumber evidence="4">2.3.2.27</ecNumber>
    </recommendedName>
</protein>
<reference evidence="11 12" key="1">
    <citation type="submission" date="2023-08" db="EMBL/GenBank/DDBJ databases">
        <title>Black Yeasts Isolated from many extreme environments.</title>
        <authorList>
            <person name="Coleine C."/>
            <person name="Stajich J.E."/>
            <person name="Selbmann L."/>
        </authorList>
    </citation>
    <scope>NUCLEOTIDE SEQUENCE [LARGE SCALE GENOMIC DNA]</scope>
    <source>
        <strain evidence="11 12">CCFEE 536</strain>
    </source>
</reference>
<evidence type="ECO:0000256" key="7">
    <source>
        <dbReference type="ARBA" id="ARBA00022786"/>
    </source>
</evidence>
<feature type="non-terminal residue" evidence="11">
    <location>
        <position position="567"/>
    </location>
</feature>
<sequence>MPETITNSTRFVCKNAMQRIGRTFIAAGVAGAESDLLDFSLQAHQALRDIQGEMSDSSAFVAQRLVALCHNLTTPRASLGTMILHAPAVLREVKGTSLDTVQHFAALVSSTFKTGAMTVTVGSSNTTRLMDPTLVYWTAMDRIYAVLAGWALVALCGALYLKMDLQICSSENGKKIEGIISDSLKQAGGVLKVILIISIEMIVFPLYCGMLLDFALLPLFQDATVATRLEFAVRAPWTAGFVHWFVGTCYMFHFALFVSMCRKIMRSGVLYFIRDPDDPTFHPVRDVLERNVSTQLRKITISALVYGALVIICLGGVVWSLCYVFEGILPIRWTSNKPVLEFPIDLLLYNFLTPVVLKFFRPAHGLNVVYEWWFRKCARALRLSHFLFGERREDEEGHYVPRIWSRFVTGEEKNEKGGETPPPVAGGIMSVEFRRDGRHVRAPASDQVRIPKGGEVFLDVDEENTRLDGEPDESQGMHGYDNEQFTRVYIPPWFRLRIGLFIAGLWAFAAATGVGATIVPLLLGRQMSSIFIPDELRMNDIYAFSIGIYSLGALIYCVLHYEAAIGR</sequence>
<evidence type="ECO:0000256" key="2">
    <source>
        <dbReference type="ARBA" id="ARBA00004141"/>
    </source>
</evidence>
<evidence type="ECO:0000256" key="6">
    <source>
        <dbReference type="ARBA" id="ARBA00022692"/>
    </source>
</evidence>
<feature type="transmembrane region" description="Helical" evidence="10">
    <location>
        <begin position="541"/>
        <end position="561"/>
    </location>
</feature>
<proteinExistence type="predicted"/>